<dbReference type="PANTHER" id="PTHR15615:SF36">
    <property type="entry name" value="PHO85 CYCLIN-5"/>
    <property type="match status" value="1"/>
</dbReference>
<evidence type="ECO:0000256" key="1">
    <source>
        <dbReference type="SAM" id="Phobius"/>
    </source>
</evidence>
<evidence type="ECO:0000313" key="3">
    <source>
        <dbReference type="Proteomes" id="UP000193498"/>
    </source>
</evidence>
<dbReference type="GO" id="GO:0005634">
    <property type="term" value="C:nucleus"/>
    <property type="evidence" value="ECO:0007669"/>
    <property type="project" value="TreeGrafter"/>
</dbReference>
<accession>A0A1Y1XTL8</accession>
<protein>
    <recommendedName>
        <fullName evidence="4">Cyclin N-terminal domain-containing protein</fullName>
    </recommendedName>
</protein>
<dbReference type="Proteomes" id="UP000193498">
    <property type="component" value="Unassembled WGS sequence"/>
</dbReference>
<comment type="caution">
    <text evidence="2">The sequence shown here is derived from an EMBL/GenBank/DDBJ whole genome shotgun (WGS) entry which is preliminary data.</text>
</comment>
<dbReference type="Pfam" id="PF08613">
    <property type="entry name" value="Cyclin"/>
    <property type="match status" value="1"/>
</dbReference>
<dbReference type="AlphaFoldDB" id="A0A1Y1XTL8"/>
<proteinExistence type="predicted"/>
<sequence length="216" mass="24851">MELKQKSIARSIDRKNEFLDLAIDFAVLTLHSICSEPNNPLSLKKFIRQMVLYSGTTYSTLLTSILYLFRLNSMKNEFNYLTHFRTNHPAAPAISRAARVFLASLITAHKYLHDRTTSTKAWSKLSNVPIVLLKTDEIEFLKTIKFQLFVTTCTFEKWSILLRNTVTSRPTPIVPAPVQPSHSHPPLTKLTKAHVSFHPYLRAPKQDYYEKVPSLY</sequence>
<reference evidence="2 3" key="1">
    <citation type="submission" date="2016-07" db="EMBL/GenBank/DDBJ databases">
        <title>Pervasive Adenine N6-methylation of Active Genes in Fungi.</title>
        <authorList>
            <consortium name="DOE Joint Genome Institute"/>
            <person name="Mondo S.J."/>
            <person name="Dannebaum R.O."/>
            <person name="Kuo R.C."/>
            <person name="Labutti K."/>
            <person name="Haridas S."/>
            <person name="Kuo A."/>
            <person name="Salamov A."/>
            <person name="Ahrendt S.R."/>
            <person name="Lipzen A."/>
            <person name="Sullivan W."/>
            <person name="Andreopoulos W.B."/>
            <person name="Clum A."/>
            <person name="Lindquist E."/>
            <person name="Daum C."/>
            <person name="Ramamoorthy G.K."/>
            <person name="Gryganskyi A."/>
            <person name="Culley D."/>
            <person name="Magnuson J.K."/>
            <person name="James T.Y."/>
            <person name="O'Malley M.A."/>
            <person name="Stajich J.E."/>
            <person name="Spatafora J.W."/>
            <person name="Visel A."/>
            <person name="Grigoriev I.V."/>
        </authorList>
    </citation>
    <scope>NUCLEOTIDE SEQUENCE [LARGE SCALE GENOMIC DNA]</scope>
    <source>
        <strain evidence="2 3">CBS 931.73</strain>
    </source>
</reference>
<dbReference type="CDD" id="cd20557">
    <property type="entry name" value="CYCLIN_ScPCL1-like"/>
    <property type="match status" value="1"/>
</dbReference>
<dbReference type="PANTHER" id="PTHR15615">
    <property type="match status" value="1"/>
</dbReference>
<keyword evidence="1" id="KW-1133">Transmembrane helix</keyword>
<dbReference type="InParanoid" id="A0A1Y1XTL8"/>
<dbReference type="GO" id="GO:0000307">
    <property type="term" value="C:cyclin-dependent protein kinase holoenzyme complex"/>
    <property type="evidence" value="ECO:0007669"/>
    <property type="project" value="TreeGrafter"/>
</dbReference>
<keyword evidence="1" id="KW-0472">Membrane</keyword>
<dbReference type="STRING" id="1314790.A0A1Y1XTL8"/>
<dbReference type="EMBL" id="MCFE01000480">
    <property type="protein sequence ID" value="ORX89053.1"/>
    <property type="molecule type" value="Genomic_DNA"/>
</dbReference>
<gene>
    <name evidence="2" type="ORF">K493DRAFT_319008</name>
</gene>
<keyword evidence="1" id="KW-0812">Transmembrane</keyword>
<name>A0A1Y1XTL8_9FUNG</name>
<dbReference type="GO" id="GO:0019901">
    <property type="term" value="F:protein kinase binding"/>
    <property type="evidence" value="ECO:0007669"/>
    <property type="project" value="InterPro"/>
</dbReference>
<dbReference type="Gene3D" id="1.10.472.10">
    <property type="entry name" value="Cyclin-like"/>
    <property type="match status" value="1"/>
</dbReference>
<evidence type="ECO:0008006" key="4">
    <source>
        <dbReference type="Google" id="ProtNLM"/>
    </source>
</evidence>
<feature type="transmembrane region" description="Helical" evidence="1">
    <location>
        <begin position="50"/>
        <end position="69"/>
    </location>
</feature>
<keyword evidence="3" id="KW-1185">Reference proteome</keyword>
<dbReference type="OrthoDB" id="244495at2759"/>
<dbReference type="InterPro" id="IPR013922">
    <property type="entry name" value="Cyclin_PHO80-like"/>
</dbReference>
<organism evidence="2 3">
    <name type="scientific">Basidiobolus meristosporus CBS 931.73</name>
    <dbReference type="NCBI Taxonomy" id="1314790"/>
    <lineage>
        <taxon>Eukaryota</taxon>
        <taxon>Fungi</taxon>
        <taxon>Fungi incertae sedis</taxon>
        <taxon>Zoopagomycota</taxon>
        <taxon>Entomophthoromycotina</taxon>
        <taxon>Basidiobolomycetes</taxon>
        <taxon>Basidiobolales</taxon>
        <taxon>Basidiobolaceae</taxon>
        <taxon>Basidiobolus</taxon>
    </lineage>
</organism>
<evidence type="ECO:0000313" key="2">
    <source>
        <dbReference type="EMBL" id="ORX89053.1"/>
    </source>
</evidence>
<dbReference type="GO" id="GO:0016538">
    <property type="term" value="F:cyclin-dependent protein serine/threonine kinase regulator activity"/>
    <property type="evidence" value="ECO:0007669"/>
    <property type="project" value="TreeGrafter"/>
</dbReference>